<evidence type="ECO:0000313" key="3">
    <source>
        <dbReference type="EMBL" id="KAF7512032.1"/>
    </source>
</evidence>
<reference evidence="3" key="1">
    <citation type="submission" date="2020-02" db="EMBL/GenBank/DDBJ databases">
        <authorList>
            <person name="Palmer J.M."/>
        </authorList>
    </citation>
    <scope>NUCLEOTIDE SEQUENCE</scope>
    <source>
        <strain evidence="3">EPUS1.4</strain>
        <tissue evidence="3">Thallus</tissue>
    </source>
</reference>
<keyword evidence="4" id="KW-1185">Reference proteome</keyword>
<name>A0A8H7AS92_9EURO</name>
<keyword evidence="2" id="KW-1133">Transmembrane helix</keyword>
<comment type="caution">
    <text evidence="3">The sequence shown here is derived from an EMBL/GenBank/DDBJ whole genome shotgun (WGS) entry which is preliminary data.</text>
</comment>
<feature type="compositionally biased region" description="Basic and acidic residues" evidence="1">
    <location>
        <begin position="135"/>
        <end position="157"/>
    </location>
</feature>
<dbReference type="EMBL" id="JAACFV010000015">
    <property type="protein sequence ID" value="KAF7512032.1"/>
    <property type="molecule type" value="Genomic_DNA"/>
</dbReference>
<organism evidence="3 4">
    <name type="scientific">Endocarpon pusillum</name>
    <dbReference type="NCBI Taxonomy" id="364733"/>
    <lineage>
        <taxon>Eukaryota</taxon>
        <taxon>Fungi</taxon>
        <taxon>Dikarya</taxon>
        <taxon>Ascomycota</taxon>
        <taxon>Pezizomycotina</taxon>
        <taxon>Eurotiomycetes</taxon>
        <taxon>Chaetothyriomycetidae</taxon>
        <taxon>Verrucariales</taxon>
        <taxon>Verrucariaceae</taxon>
        <taxon>Endocarpon</taxon>
    </lineage>
</organism>
<dbReference type="Proteomes" id="UP000606974">
    <property type="component" value="Unassembled WGS sequence"/>
</dbReference>
<evidence type="ECO:0000313" key="4">
    <source>
        <dbReference type="Proteomes" id="UP000606974"/>
    </source>
</evidence>
<accession>A0A8H7AS92</accession>
<feature type="transmembrane region" description="Helical" evidence="2">
    <location>
        <begin position="32"/>
        <end position="53"/>
    </location>
</feature>
<protein>
    <submittedName>
        <fullName evidence="3">Uncharacterized protein</fullName>
    </submittedName>
</protein>
<dbReference type="AlphaFoldDB" id="A0A8H7AS92"/>
<sequence length="206" mass="23697">MAPQFLSHATNSAEHARRPRGVESPQSRSLSALYIFVGILICLCIAAPIVAYLRKKQESVLTDSMQRVKRAAVKLNQMVAEAASFQQRERSLVREQETLQASQRNQEARMQEKGLQVQRLQRQIEFLTESMRNQEEALEVNRTERDAAREEAQEARKSQSTTQERIRNLENEVVAKEEAVRSLQLKYNCVDQEYRQLMCEMAGNKG</sequence>
<evidence type="ECO:0000256" key="1">
    <source>
        <dbReference type="SAM" id="MobiDB-lite"/>
    </source>
</evidence>
<keyword evidence="2" id="KW-0812">Transmembrane</keyword>
<evidence type="ECO:0000256" key="2">
    <source>
        <dbReference type="SAM" id="Phobius"/>
    </source>
</evidence>
<gene>
    <name evidence="3" type="ORF">GJ744_002745</name>
</gene>
<dbReference type="OrthoDB" id="10656952at2759"/>
<feature type="region of interest" description="Disordered" evidence="1">
    <location>
        <begin position="1"/>
        <end position="23"/>
    </location>
</feature>
<feature type="region of interest" description="Disordered" evidence="1">
    <location>
        <begin position="135"/>
        <end position="164"/>
    </location>
</feature>
<keyword evidence="2" id="KW-0472">Membrane</keyword>
<proteinExistence type="predicted"/>